<dbReference type="EMBL" id="JARBHB010000014">
    <property type="protein sequence ID" value="KAJ8869268.1"/>
    <property type="molecule type" value="Genomic_DNA"/>
</dbReference>
<reference evidence="2 3" key="1">
    <citation type="submission" date="2023-02" db="EMBL/GenBank/DDBJ databases">
        <title>LHISI_Scaffold_Assembly.</title>
        <authorList>
            <person name="Stuart O.P."/>
            <person name="Cleave R."/>
            <person name="Magrath M.J.L."/>
            <person name="Mikheyev A.S."/>
        </authorList>
    </citation>
    <scope>NUCLEOTIDE SEQUENCE [LARGE SCALE GENOMIC DNA]</scope>
    <source>
        <strain evidence="2">Daus_M_001</strain>
        <tissue evidence="2">Leg muscle</tissue>
    </source>
</reference>
<sequence length="1017" mass="111498">MIKNIWCQERGHHDDIVTVSVSISVLQDCFFRPSSHLAVETMLKRCTRRKISSEEIRVQSPAGSLPIFAIGNRTGRCRRSAAFLGDLPFLPQFHSGAAPYSPQSPSSALRTSMLRAVQISSLRSLFLKKHIEQHSFSSYAYVRMEQRRNARAGNRETPEKTRRPAASPGTISISENPGGGDPPGIKPVSPSLKTSSLTTRPPRPLGRGLMIVEWGVSNRSGSTTLSLHYSAVVCKQSGVPQTDPSYVFSSSWSVGVCELAGPLDELREIFGWHSTAEDELSGSRSVAGMKGRGENGRSPRKPSDQRVSSGTIPSSDNTGSNPAENRTRFDERFRPQLFRVAVVNILPASRPDSRFGDQALGSDHPSSPQFCIAYEPELPLKINTYQCLHGSLDNNAARDKSWVSPNHRMEQRLNERAGEAGDPRGNPSTSGIIRHDSHMRKSGKIGNSIAELILLAREFSEVCQTYFQPVTGVGQTYSNLQFSLSFNNNANFAQLMSGPPRTTLRVEKKTLGRGGGLEYRAAIFPDTFPLIRLAEREVLCGPTPHHPYSYLPFCSIAAERGRGEKEIEVVREGHYSSAAGSSANKYQLYDGGTERERECLQIRLPACQLPVGGASQIFHFLHVDVKIGAAPECKDEGNCGDPRENPADQRHRTTRFPRAKILEPPRREIEPGSPWWKASALATTPPRPPTSLGLIANPALVSRHTHLLEVIAGVGGHHGAVSPLASHQGEKGSIPGRVVPDFRMWESCWTMPLVDGFSPGSPVSFAPSFRRCSILSSITRIGSQDLAWAELRLPTAAVIGSRAFGGRFGRLRSGRPKERGAEGERERGAGSSRLSRLALPPPSPDLSFVVGPEFRRGLFLLFMLPHLPPLRFRSYTGRPEGDLNLSRGIFRIGLRFRGVVAPPSGFFWSPVWLFRAFASDYVSVFGEGAAVGRRLGRSPPTESNRARFPAVSLPDFRVGETCRTMPLVGGFAWGSPPPLIPLSFRRCSIIASITLIGSQDLAVKSRSNLFTHYFVLA</sequence>
<evidence type="ECO:0000256" key="1">
    <source>
        <dbReference type="SAM" id="MobiDB-lite"/>
    </source>
</evidence>
<name>A0ABQ9GAG3_9NEOP</name>
<feature type="region of interest" description="Disordered" evidence="1">
    <location>
        <begin position="280"/>
        <end position="330"/>
    </location>
</feature>
<gene>
    <name evidence="2" type="ORF">PR048_030840</name>
</gene>
<accession>A0ABQ9GAG3</accession>
<proteinExistence type="predicted"/>
<feature type="compositionally biased region" description="Polar residues" evidence="1">
    <location>
        <begin position="305"/>
        <end position="324"/>
    </location>
</feature>
<dbReference type="Proteomes" id="UP001159363">
    <property type="component" value="Chromosome 13"/>
</dbReference>
<keyword evidence="3" id="KW-1185">Reference proteome</keyword>
<feature type="region of interest" description="Disordered" evidence="1">
    <location>
        <begin position="810"/>
        <end position="837"/>
    </location>
</feature>
<organism evidence="2 3">
    <name type="scientific">Dryococelus australis</name>
    <dbReference type="NCBI Taxonomy" id="614101"/>
    <lineage>
        <taxon>Eukaryota</taxon>
        <taxon>Metazoa</taxon>
        <taxon>Ecdysozoa</taxon>
        <taxon>Arthropoda</taxon>
        <taxon>Hexapoda</taxon>
        <taxon>Insecta</taxon>
        <taxon>Pterygota</taxon>
        <taxon>Neoptera</taxon>
        <taxon>Polyneoptera</taxon>
        <taxon>Phasmatodea</taxon>
        <taxon>Verophasmatodea</taxon>
        <taxon>Anareolatae</taxon>
        <taxon>Phasmatidae</taxon>
        <taxon>Eurycanthinae</taxon>
        <taxon>Dryococelus</taxon>
    </lineage>
</organism>
<feature type="compositionally biased region" description="Basic and acidic residues" evidence="1">
    <location>
        <begin position="291"/>
        <end position="304"/>
    </location>
</feature>
<protein>
    <submittedName>
        <fullName evidence="2">Uncharacterized protein</fullName>
    </submittedName>
</protein>
<feature type="region of interest" description="Disordered" evidence="1">
    <location>
        <begin position="149"/>
        <end position="204"/>
    </location>
</feature>
<feature type="compositionally biased region" description="Basic and acidic residues" evidence="1">
    <location>
        <begin position="149"/>
        <end position="162"/>
    </location>
</feature>
<feature type="compositionally biased region" description="Basic and acidic residues" evidence="1">
    <location>
        <begin position="815"/>
        <end position="828"/>
    </location>
</feature>
<feature type="region of interest" description="Disordered" evidence="1">
    <location>
        <begin position="414"/>
        <end position="438"/>
    </location>
</feature>
<evidence type="ECO:0000313" key="2">
    <source>
        <dbReference type="EMBL" id="KAJ8869268.1"/>
    </source>
</evidence>
<comment type="caution">
    <text evidence="2">The sequence shown here is derived from an EMBL/GenBank/DDBJ whole genome shotgun (WGS) entry which is preliminary data.</text>
</comment>
<evidence type="ECO:0000313" key="3">
    <source>
        <dbReference type="Proteomes" id="UP001159363"/>
    </source>
</evidence>